<dbReference type="InterPro" id="IPR032466">
    <property type="entry name" value="Metal_Hydrolase"/>
</dbReference>
<dbReference type="PIRSF" id="PIRSF005902">
    <property type="entry name" value="DNase_TatD"/>
    <property type="match status" value="1"/>
</dbReference>
<organism evidence="4 5">
    <name type="scientific">Mesonia profundi</name>
    <dbReference type="NCBI Taxonomy" id="3070998"/>
    <lineage>
        <taxon>Bacteria</taxon>
        <taxon>Pseudomonadati</taxon>
        <taxon>Bacteroidota</taxon>
        <taxon>Flavobacteriia</taxon>
        <taxon>Flavobacteriales</taxon>
        <taxon>Flavobacteriaceae</taxon>
        <taxon>Mesonia</taxon>
    </lineage>
</organism>
<dbReference type="NCBIfam" id="NF041926">
    <property type="entry name" value="QatD"/>
    <property type="match status" value="1"/>
</dbReference>
<name>A0ABU1A307_9FLAO</name>
<evidence type="ECO:0000313" key="5">
    <source>
        <dbReference type="Proteomes" id="UP001230915"/>
    </source>
</evidence>
<dbReference type="SUPFAM" id="SSF51556">
    <property type="entry name" value="Metallo-dependent hydrolases"/>
    <property type="match status" value="1"/>
</dbReference>
<reference evidence="4 5" key="1">
    <citation type="submission" date="2023-08" db="EMBL/GenBank/DDBJ databases">
        <title>Mesonia sp. MT50, isolated from deep-sea sediment of the Mariana Trench.</title>
        <authorList>
            <person name="Fu H."/>
        </authorList>
    </citation>
    <scope>NUCLEOTIDE SEQUENCE [LARGE SCALE GENOMIC DNA]</scope>
    <source>
        <strain evidence="4 5">MT50</strain>
    </source>
</reference>
<keyword evidence="5" id="KW-1185">Reference proteome</keyword>
<evidence type="ECO:0000256" key="3">
    <source>
        <dbReference type="ARBA" id="ARBA00022801"/>
    </source>
</evidence>
<keyword evidence="2" id="KW-0479">Metal-binding</keyword>
<sequence length="242" mass="27423">MIDAHCHIDLYPNPEKLLRELDKQGITVISVTNLPSHFEMGLPHFKSLKKIRLALGMHPLYAENHSEEFSAFLRLIDVTSYIGEVGLDFSKEGLSTKDIQVISFRRILKALQGKKKILSIHSRKAEREVLNCLIDFHAKGAIFHWYSGPIKLIVEIANAGFFFSINNAMIKSKAGQARISKIPQNKILTETDGPFIEIKGKPVKSSDVKEIIIYLSQIWNCSYSKTDEIINNNFNVLLSSIR</sequence>
<proteinExistence type="inferred from homology"/>
<dbReference type="InterPro" id="IPR001130">
    <property type="entry name" value="TatD-like"/>
</dbReference>
<dbReference type="Gene3D" id="3.20.20.140">
    <property type="entry name" value="Metal-dependent hydrolases"/>
    <property type="match status" value="1"/>
</dbReference>
<keyword evidence="3" id="KW-0378">Hydrolase</keyword>
<accession>A0ABU1A307</accession>
<evidence type="ECO:0000313" key="4">
    <source>
        <dbReference type="EMBL" id="MDQ7917244.1"/>
    </source>
</evidence>
<dbReference type="EMBL" id="JAVHUL010000013">
    <property type="protein sequence ID" value="MDQ7917244.1"/>
    <property type="molecule type" value="Genomic_DNA"/>
</dbReference>
<dbReference type="CDD" id="cd01310">
    <property type="entry name" value="TatD_DNAse"/>
    <property type="match status" value="1"/>
</dbReference>
<gene>
    <name evidence="4" type="primary">qatD</name>
    <name evidence="4" type="ORF">RBU60_06625</name>
</gene>
<evidence type="ECO:0000256" key="1">
    <source>
        <dbReference type="ARBA" id="ARBA00009275"/>
    </source>
</evidence>
<dbReference type="InterPro" id="IPR049677">
    <property type="entry name" value="QatD"/>
</dbReference>
<dbReference type="Proteomes" id="UP001230915">
    <property type="component" value="Unassembled WGS sequence"/>
</dbReference>
<comment type="similarity">
    <text evidence="1">Belongs to the metallo-dependent hydrolases superfamily. TatD-type hydrolase family.</text>
</comment>
<protein>
    <submittedName>
        <fullName evidence="4">Qat anti-phage system TatD family nuclease QatD</fullName>
    </submittedName>
</protein>
<dbReference type="PANTHER" id="PTHR46317:SF1">
    <property type="entry name" value="HYDROLASE, TATD FAMILY"/>
    <property type="match status" value="1"/>
</dbReference>
<evidence type="ECO:0000256" key="2">
    <source>
        <dbReference type="ARBA" id="ARBA00022723"/>
    </source>
</evidence>
<dbReference type="PANTHER" id="PTHR46317">
    <property type="entry name" value="HYDROLASE OF PHP SUPERFAMILY-RELATED PROTEIN"/>
    <property type="match status" value="1"/>
</dbReference>
<comment type="caution">
    <text evidence="4">The sequence shown here is derived from an EMBL/GenBank/DDBJ whole genome shotgun (WGS) entry which is preliminary data.</text>
</comment>
<dbReference type="InterPro" id="IPR018228">
    <property type="entry name" value="DNase_TatD-rel_CS"/>
</dbReference>
<dbReference type="RefSeq" id="WP_121666339.1">
    <property type="nucleotide sequence ID" value="NZ_JAVHUL010000013.1"/>
</dbReference>
<dbReference type="PROSITE" id="PS01137">
    <property type="entry name" value="TATD_1"/>
    <property type="match status" value="1"/>
</dbReference>
<dbReference type="Pfam" id="PF01026">
    <property type="entry name" value="TatD_DNase"/>
    <property type="match status" value="1"/>
</dbReference>